<proteinExistence type="predicted"/>
<reference evidence="1 2" key="1">
    <citation type="submission" date="2015-04" db="EMBL/GenBank/DDBJ databases">
        <authorList>
            <person name="Syromyatnikov M.Y."/>
            <person name="Popov V.N."/>
        </authorList>
    </citation>
    <scope>NUCLEOTIDE SEQUENCE [LARGE SCALE GENOMIC DNA]</scope>
</reference>
<gene>
    <name evidence="1" type="ORF">CLUMA_CG016037</name>
</gene>
<accession>A0A1J1IQZ8</accession>
<evidence type="ECO:0000313" key="1">
    <source>
        <dbReference type="EMBL" id="CRL02655.1"/>
    </source>
</evidence>
<dbReference type="Proteomes" id="UP000183832">
    <property type="component" value="Unassembled WGS sequence"/>
</dbReference>
<protein>
    <submittedName>
        <fullName evidence="1">CLUMA_CG016037, isoform A</fullName>
    </submittedName>
</protein>
<name>A0A1J1IQZ8_9DIPT</name>
<keyword evidence="2" id="KW-1185">Reference proteome</keyword>
<dbReference type="AlphaFoldDB" id="A0A1J1IQZ8"/>
<organism evidence="1 2">
    <name type="scientific">Clunio marinus</name>
    <dbReference type="NCBI Taxonomy" id="568069"/>
    <lineage>
        <taxon>Eukaryota</taxon>
        <taxon>Metazoa</taxon>
        <taxon>Ecdysozoa</taxon>
        <taxon>Arthropoda</taxon>
        <taxon>Hexapoda</taxon>
        <taxon>Insecta</taxon>
        <taxon>Pterygota</taxon>
        <taxon>Neoptera</taxon>
        <taxon>Endopterygota</taxon>
        <taxon>Diptera</taxon>
        <taxon>Nematocera</taxon>
        <taxon>Chironomoidea</taxon>
        <taxon>Chironomidae</taxon>
        <taxon>Clunio</taxon>
    </lineage>
</organism>
<evidence type="ECO:0000313" key="2">
    <source>
        <dbReference type="Proteomes" id="UP000183832"/>
    </source>
</evidence>
<dbReference type="EMBL" id="CVRI01000058">
    <property type="protein sequence ID" value="CRL02655.1"/>
    <property type="molecule type" value="Genomic_DNA"/>
</dbReference>
<sequence length="115" mass="13176">MPKKTFNKSIKNAFRIFHTIEFTFKFLIILPTENSCENPKDLECARKKISLNAADYYRTNTTLRPSVSRPLDFLSQIFPSFTFLMQLHMHINDAAKQLTGIAFKVCASVNLAESV</sequence>